<organism evidence="2 3">
    <name type="scientific">Roseovarius gaetbuli</name>
    <dbReference type="NCBI Taxonomy" id="1356575"/>
    <lineage>
        <taxon>Bacteria</taxon>
        <taxon>Pseudomonadati</taxon>
        <taxon>Pseudomonadota</taxon>
        <taxon>Alphaproteobacteria</taxon>
        <taxon>Rhodobacterales</taxon>
        <taxon>Roseobacteraceae</taxon>
        <taxon>Roseovarius</taxon>
    </lineage>
</organism>
<keyword evidence="1" id="KW-0472">Membrane</keyword>
<feature type="transmembrane region" description="Helical" evidence="1">
    <location>
        <begin position="80"/>
        <end position="98"/>
    </location>
</feature>
<feature type="transmembrane region" description="Helical" evidence="1">
    <location>
        <begin position="104"/>
        <end position="125"/>
    </location>
</feature>
<proteinExistence type="predicted"/>
<dbReference type="Proteomes" id="UP000194012">
    <property type="component" value="Unassembled WGS sequence"/>
</dbReference>
<keyword evidence="1" id="KW-1133">Transmembrane helix</keyword>
<keyword evidence="1" id="KW-0812">Transmembrane</keyword>
<accession>A0A1X6ZQW0</accession>
<protein>
    <submittedName>
        <fullName evidence="2">Uncharacterized protein</fullName>
    </submittedName>
</protein>
<dbReference type="AlphaFoldDB" id="A0A1X6ZQW0"/>
<evidence type="ECO:0000313" key="2">
    <source>
        <dbReference type="EMBL" id="SLN58859.1"/>
    </source>
</evidence>
<dbReference type="EMBL" id="FWFJ01000027">
    <property type="protein sequence ID" value="SLN58859.1"/>
    <property type="molecule type" value="Genomic_DNA"/>
</dbReference>
<sequence>MTELFENQPKTFEEALELVQGSPSLRKIKSYLDNSAFSADIKALLYDIAKITVKVGEAVVALGRHIFAVASALAAKFPNLVLGTLVALVVSTLIVSTLGSLPVIGGLAAILSKLIVLLGVTKGFLDDLRNNAAQSEMDRVSAQFSALNLGVVQK</sequence>
<evidence type="ECO:0000256" key="1">
    <source>
        <dbReference type="SAM" id="Phobius"/>
    </source>
</evidence>
<name>A0A1X6ZQW0_9RHOB</name>
<dbReference type="OrthoDB" id="7861943at2"/>
<reference evidence="3" key="1">
    <citation type="submission" date="2017-03" db="EMBL/GenBank/DDBJ databases">
        <authorList>
            <person name="Rodrigo-Torres L."/>
            <person name="Arahal R.D."/>
            <person name="Lucena T."/>
        </authorList>
    </citation>
    <scope>NUCLEOTIDE SEQUENCE [LARGE SCALE GENOMIC DNA]</scope>
    <source>
        <strain evidence="3">CECT 8370</strain>
    </source>
</reference>
<evidence type="ECO:0000313" key="3">
    <source>
        <dbReference type="Proteomes" id="UP000194012"/>
    </source>
</evidence>
<gene>
    <name evidence="2" type="ORF">ROG8370_02691</name>
</gene>
<dbReference type="RefSeq" id="WP_085827674.1">
    <property type="nucleotide sequence ID" value="NZ_FWFJ01000027.1"/>
</dbReference>
<keyword evidence="3" id="KW-1185">Reference proteome</keyword>